<gene>
    <name evidence="3" type="ORF">ATL45_6441</name>
    <name evidence="4" type="ORF">SAMN05421805_101550</name>
</gene>
<feature type="transmembrane region" description="Helical" evidence="2">
    <location>
        <begin position="44"/>
        <end position="63"/>
    </location>
</feature>
<protein>
    <submittedName>
        <fullName evidence="4">Uncharacterized protein</fullName>
    </submittedName>
</protein>
<dbReference type="EMBL" id="FOUP01000001">
    <property type="protein sequence ID" value="SFM51436.1"/>
    <property type="molecule type" value="Genomic_DNA"/>
</dbReference>
<evidence type="ECO:0000313" key="5">
    <source>
        <dbReference type="Proteomes" id="UP000199398"/>
    </source>
</evidence>
<evidence type="ECO:0000313" key="6">
    <source>
        <dbReference type="Proteomes" id="UP000270697"/>
    </source>
</evidence>
<reference evidence="4 5" key="1">
    <citation type="submission" date="2016-10" db="EMBL/GenBank/DDBJ databases">
        <authorList>
            <person name="de Groot N.N."/>
        </authorList>
    </citation>
    <scope>NUCLEOTIDE SEQUENCE [LARGE SCALE GENOMIC DNA]</scope>
    <source>
        <strain evidence="4 5">CPCC 201259</strain>
    </source>
</reference>
<accession>A0A1I4RHB5</accession>
<sequence>MPPVADVVTCTAVAAASVQALTTAIQVRHGGATSETGPRRAVPNTLAGLGLAVSAFVALWLTVESYGRERRHIGALTYYAIREELDTAFLRWVFFLLDLGTWVILIFPAAGLIGVLISSLIAGHLDSTQILVHIATLVTTTTASVLVIVTEVQVHGDLTIPWPLIVLGVIGGLLTGIEVPAERTSDNSRQLGPATDPGTEESDGDPGADRAHQSPGRGRALIVLGWTLRGLTLLMFLIGAPLYDDLVSEAGLPLWTHPLLAVALVVPPLLLLGVSAGLLERGRRHRHRIIPSFEELTGQRYLLYLRPFAIDPAMALPPEEAPGWSTRSPFELPGTHEEFLMRQFRGFGRIVAIGQPGERLPALGAERGYLPVDNWQDAVSELIRGAHAVIISAVPGSGTMWEFTEALHATTPTRLLLLVYDDELFHAFREDAGREHARRSTAEPDIDWPPLPQLPDIPPAAHTKGLRWDFPLRGILSFDHQWRPRFTRFPPTVPRLRHVWTIRRLVRRALKPVTDPISRLPPAPSPHTTAEHDESDGTLPK</sequence>
<feature type="region of interest" description="Disordered" evidence="1">
    <location>
        <begin position="433"/>
        <end position="452"/>
    </location>
</feature>
<name>A0A1I4RHB5_9PSEU</name>
<feature type="compositionally biased region" description="Basic and acidic residues" evidence="1">
    <location>
        <begin position="433"/>
        <end position="442"/>
    </location>
</feature>
<feature type="region of interest" description="Disordered" evidence="1">
    <location>
        <begin position="515"/>
        <end position="541"/>
    </location>
</feature>
<feature type="transmembrane region" description="Helical" evidence="2">
    <location>
        <begin position="100"/>
        <end position="123"/>
    </location>
</feature>
<feature type="transmembrane region" description="Helical" evidence="2">
    <location>
        <begin position="130"/>
        <end position="150"/>
    </location>
</feature>
<feature type="transmembrane region" description="Helical" evidence="2">
    <location>
        <begin position="162"/>
        <end position="181"/>
    </location>
</feature>
<proteinExistence type="predicted"/>
<keyword evidence="2" id="KW-0812">Transmembrane</keyword>
<dbReference type="Proteomes" id="UP000199398">
    <property type="component" value="Unassembled WGS sequence"/>
</dbReference>
<feature type="region of interest" description="Disordered" evidence="1">
    <location>
        <begin position="184"/>
        <end position="214"/>
    </location>
</feature>
<dbReference type="STRING" id="455193.SAMN05421805_101550"/>
<dbReference type="AlphaFoldDB" id="A0A1I4RHB5"/>
<evidence type="ECO:0000313" key="3">
    <source>
        <dbReference type="EMBL" id="RKT88016.1"/>
    </source>
</evidence>
<keyword evidence="2" id="KW-0472">Membrane</keyword>
<keyword evidence="6" id="KW-1185">Reference proteome</keyword>
<reference evidence="3 6" key="2">
    <citation type="submission" date="2018-10" db="EMBL/GenBank/DDBJ databases">
        <title>Sequencing the genomes of 1000 actinobacteria strains.</title>
        <authorList>
            <person name="Klenk H.-P."/>
        </authorList>
    </citation>
    <scope>NUCLEOTIDE SEQUENCE [LARGE SCALE GENOMIC DNA]</scope>
    <source>
        <strain evidence="3 6">DSM 45119</strain>
    </source>
</reference>
<evidence type="ECO:0000313" key="4">
    <source>
        <dbReference type="EMBL" id="SFM51436.1"/>
    </source>
</evidence>
<evidence type="ECO:0000256" key="2">
    <source>
        <dbReference type="SAM" id="Phobius"/>
    </source>
</evidence>
<organism evidence="4 5">
    <name type="scientific">Saccharopolyspora antimicrobica</name>
    <dbReference type="NCBI Taxonomy" id="455193"/>
    <lineage>
        <taxon>Bacteria</taxon>
        <taxon>Bacillati</taxon>
        <taxon>Actinomycetota</taxon>
        <taxon>Actinomycetes</taxon>
        <taxon>Pseudonocardiales</taxon>
        <taxon>Pseudonocardiaceae</taxon>
        <taxon>Saccharopolyspora</taxon>
    </lineage>
</organism>
<feature type="transmembrane region" description="Helical" evidence="2">
    <location>
        <begin position="255"/>
        <end position="279"/>
    </location>
</feature>
<dbReference type="EMBL" id="RBXX01000002">
    <property type="protein sequence ID" value="RKT88016.1"/>
    <property type="molecule type" value="Genomic_DNA"/>
</dbReference>
<keyword evidence="2" id="KW-1133">Transmembrane helix</keyword>
<feature type="transmembrane region" description="Helical" evidence="2">
    <location>
        <begin position="220"/>
        <end position="243"/>
    </location>
</feature>
<evidence type="ECO:0000256" key="1">
    <source>
        <dbReference type="SAM" id="MobiDB-lite"/>
    </source>
</evidence>
<dbReference type="Proteomes" id="UP000270697">
    <property type="component" value="Unassembled WGS sequence"/>
</dbReference>